<dbReference type="Gene3D" id="3.90.70.10">
    <property type="entry name" value="Cysteine proteinases"/>
    <property type="match status" value="1"/>
</dbReference>
<dbReference type="EMBL" id="CP003071">
    <property type="protein sequence ID" value="AGA86508.1"/>
    <property type="molecule type" value="Genomic_DNA"/>
</dbReference>
<dbReference type="PROSITE" id="PS51257">
    <property type="entry name" value="PROKAR_LIPOPROTEIN"/>
    <property type="match status" value="1"/>
</dbReference>
<evidence type="ECO:0000313" key="3">
    <source>
        <dbReference type="EMBL" id="AGA86508.1"/>
    </source>
</evidence>
<evidence type="ECO:0000256" key="1">
    <source>
        <dbReference type="SAM" id="SignalP"/>
    </source>
</evidence>
<dbReference type="Pfam" id="PF13529">
    <property type="entry name" value="Peptidase_C39_2"/>
    <property type="match status" value="1"/>
</dbReference>
<accession>L0GIF9</accession>
<dbReference type="CDD" id="cd02549">
    <property type="entry name" value="Peptidase_C39A"/>
    <property type="match status" value="1"/>
</dbReference>
<evidence type="ECO:0000259" key="2">
    <source>
        <dbReference type="Pfam" id="PF13529"/>
    </source>
</evidence>
<dbReference type="RefSeq" id="WP_015276802.1">
    <property type="nucleotide sequence ID" value="NC_019936.1"/>
</dbReference>
<keyword evidence="1" id="KW-0732">Signal</keyword>
<feature type="chain" id="PRO_5003942745" evidence="1">
    <location>
        <begin position="21"/>
        <end position="317"/>
    </location>
</feature>
<dbReference type="eggNOG" id="COG3271">
    <property type="taxonomic scope" value="Bacteria"/>
</dbReference>
<dbReference type="PATRIC" id="fig|644801.3.peg.1921"/>
<dbReference type="Gene3D" id="1.25.40.10">
    <property type="entry name" value="Tetratricopeptide repeat domain"/>
    <property type="match status" value="1"/>
</dbReference>
<dbReference type="InterPro" id="IPR011990">
    <property type="entry name" value="TPR-like_helical_dom_sf"/>
</dbReference>
<organism evidence="3 4">
    <name type="scientific">Stutzerimonas stutzeri RCH2</name>
    <dbReference type="NCBI Taxonomy" id="644801"/>
    <lineage>
        <taxon>Bacteria</taxon>
        <taxon>Pseudomonadati</taxon>
        <taxon>Pseudomonadota</taxon>
        <taxon>Gammaproteobacteria</taxon>
        <taxon>Pseudomonadales</taxon>
        <taxon>Pseudomonadaceae</taxon>
        <taxon>Stutzerimonas</taxon>
    </lineage>
</organism>
<dbReference type="HOGENOM" id="CLU_069114_0_0_6"/>
<name>L0GIF9_STUST</name>
<dbReference type="Proteomes" id="UP000010820">
    <property type="component" value="Chromosome"/>
</dbReference>
<dbReference type="AlphaFoldDB" id="L0GIF9"/>
<dbReference type="KEGG" id="psh:Psest_1965"/>
<proteinExistence type="predicted"/>
<sequence length="317" mass="34812">MSQRLLILLLVGLLGGCARTTVTLVDDAQLPARAELTEVPFYPQDDYQCGPAALATMLSQRGIATTPDALVDQVYIPQRKGSLQVEMVAAARSSGLLVYPLQPRLEDLLAEVAAGNPVLVLQNLAFDRWPQWHFAVVVGYDLSTQQVVLRSGTTKRWVGSFREFERSWVKAERWAVVTLSADQMPHTAQETVWLRSASDLEEVGQVRAARAAYEAAVTRWDSALSRFALANSQYTMGEKSAAEESLRVSVRLDPGFAIGWFNLSQLLAEQGCGSSAQEARNCAIRLAPNDKRFRVALPAQEERRAAQCVPIPPCSAP</sequence>
<protein>
    <submittedName>
        <fullName evidence="3">ABC-type bacteriocin/lantibiotic exporter with N-terminal double-glycine peptidase domain</fullName>
    </submittedName>
</protein>
<evidence type="ECO:0000313" key="4">
    <source>
        <dbReference type="Proteomes" id="UP000010820"/>
    </source>
</evidence>
<dbReference type="InterPro" id="IPR039563">
    <property type="entry name" value="Peptidase_C39_single_dom"/>
</dbReference>
<dbReference type="STRING" id="644801.Psest_1965"/>
<gene>
    <name evidence="3" type="ORF">Psest_1965</name>
</gene>
<feature type="domain" description="Peptidase C39-like" evidence="2">
    <location>
        <begin position="38"/>
        <end position="148"/>
    </location>
</feature>
<dbReference type="InterPro" id="IPR039564">
    <property type="entry name" value="Peptidase_C39-like"/>
</dbReference>
<dbReference type="NCBIfam" id="NF033920">
    <property type="entry name" value="C39_PA2778_fam"/>
    <property type="match status" value="1"/>
</dbReference>
<dbReference type="SUPFAM" id="SSF48452">
    <property type="entry name" value="TPR-like"/>
    <property type="match status" value="1"/>
</dbReference>
<reference evidence="3 4" key="1">
    <citation type="submission" date="2011-10" db="EMBL/GenBank/DDBJ databases">
        <title>Complete sequence of chromosome of Pseudomonas stutzeri RCH2.</title>
        <authorList>
            <consortium name="US DOE Joint Genome Institute"/>
            <person name="Lucas S."/>
            <person name="Han J."/>
            <person name="Lapidus A."/>
            <person name="Cheng J.-F."/>
            <person name="Goodwin L."/>
            <person name="Pitluck S."/>
            <person name="Peters L."/>
            <person name="Ovchinnikova G."/>
            <person name="Zeytun A."/>
            <person name="Lu M."/>
            <person name="Detter J.C."/>
            <person name="Han C."/>
            <person name="Tapia R."/>
            <person name="Land M."/>
            <person name="Hauser L."/>
            <person name="Kyrpides N."/>
            <person name="Ivanova N."/>
            <person name="Pagani I."/>
            <person name="Chakraborty R."/>
            <person name="Arkin A."/>
            <person name="Dehal P."/>
            <person name="Wall J."/>
            <person name="Hazen T."/>
            <person name="Woyke T."/>
        </authorList>
    </citation>
    <scope>NUCLEOTIDE SEQUENCE [LARGE SCALE GENOMIC DNA]</scope>
    <source>
        <strain evidence="3 4">RCH2</strain>
    </source>
</reference>
<feature type="signal peptide" evidence="1">
    <location>
        <begin position="1"/>
        <end position="20"/>
    </location>
</feature>